<geneLocation type="plasmid" evidence="3">
    <name>pkf715a dna</name>
</geneLocation>
<reference evidence="2 3" key="1">
    <citation type="submission" date="2015-11" db="EMBL/GenBank/DDBJ databases">
        <title>Complete genome sequencing of a biphenyl-degrading bacterium, Pseudomonas putida KF715 (=NBRC110667).</title>
        <authorList>
            <person name="Suenaga H."/>
            <person name="Fujihara N."/>
            <person name="Watanabe T."/>
            <person name="Hirose J."/>
            <person name="Kimura N."/>
            <person name="Yamazoe A."/>
            <person name="Hosoyama A."/>
            <person name="Shimodaira J."/>
            <person name="Furukawa K."/>
        </authorList>
    </citation>
    <scope>NUCLEOTIDE SEQUENCE [LARGE SCALE GENOMIC DNA]</scope>
    <source>
        <strain evidence="2 3">KF715</strain>
        <plasmid evidence="3">Plasmid pkf715a dna</plasmid>
    </source>
</reference>
<accession>A0A1L7NMF6</accession>
<feature type="transmembrane region" description="Helical" evidence="1">
    <location>
        <begin position="36"/>
        <end position="54"/>
    </location>
</feature>
<keyword evidence="2" id="KW-0614">Plasmid</keyword>
<name>A0A1L7NMF6_PSEPU</name>
<dbReference type="Proteomes" id="UP000218731">
    <property type="component" value="Plasmid pKF715A"/>
</dbReference>
<protein>
    <submittedName>
        <fullName evidence="2">Uncharacterized protein</fullName>
    </submittedName>
</protein>
<evidence type="ECO:0000313" key="3">
    <source>
        <dbReference type="Proteomes" id="UP000218731"/>
    </source>
</evidence>
<keyword evidence="1" id="KW-0472">Membrane</keyword>
<evidence type="ECO:0000313" key="2">
    <source>
        <dbReference type="EMBL" id="BAW26627.1"/>
    </source>
</evidence>
<organism evidence="2 3">
    <name type="scientific">Pseudomonas putida</name>
    <name type="common">Arthrobacter siderocapsulatus</name>
    <dbReference type="NCBI Taxonomy" id="303"/>
    <lineage>
        <taxon>Bacteria</taxon>
        <taxon>Pseudomonadati</taxon>
        <taxon>Pseudomonadota</taxon>
        <taxon>Gammaproteobacteria</taxon>
        <taxon>Pseudomonadales</taxon>
        <taxon>Pseudomonadaceae</taxon>
        <taxon>Pseudomonas</taxon>
    </lineage>
</organism>
<sequence>MLIVKLVAVFYFLISLRGLAQEILDNAQTPNTYAQIALSSGLICYFVFSIWTGSKG</sequence>
<gene>
    <name evidence="2" type="ORF">KF715C_pA1220</name>
</gene>
<proteinExistence type="predicted"/>
<evidence type="ECO:0000256" key="1">
    <source>
        <dbReference type="SAM" id="Phobius"/>
    </source>
</evidence>
<dbReference type="AlphaFoldDB" id="A0A1L7NMF6"/>
<keyword evidence="1" id="KW-1133">Transmembrane helix</keyword>
<keyword evidence="1" id="KW-0812">Transmembrane</keyword>
<dbReference type="EMBL" id="AP015030">
    <property type="protein sequence ID" value="BAW26627.1"/>
    <property type="molecule type" value="Genomic_DNA"/>
</dbReference>